<proteinExistence type="predicted"/>
<dbReference type="AlphaFoldDB" id="A0A8E4FAW4"/>
<comment type="caution">
    <text evidence="2">The sequence shown here is derived from an EMBL/GenBank/DDBJ whole genome shotgun (WGS) entry which is preliminary data.</text>
</comment>
<sequence>MEKFTWIKTFEQISEWLLSYEENQSYLVSVLKKIGIEGGLLDYELEEKYLEVKAEKDKEAKKELITKNTVPLNEIDPFTFISLILKNSKYENLIKLLSNLKEEIAELHLPSDFKGVPTPNPQGSWFFAFKYERDENDIKVLWNLFKAIHRKEDIEDKFNAALEVKYTALASLTQMLFVFFPTDFFPVDGQTKEWLAYQDLVYKNIKWNEYANLINILKKNYKTDFPRLSHTCWFINQWLFDKETAEELLSIRLNRITDGVEYIKGFITNDGKQIALEVSNKSNNFNIIFEEKIPDNFDLKYEFRKVGNANLEGHAPNLANKDVCVIRTSKNFDWYDFLLILDWYEGSTVMSLPSNNSTEIMDESRKMAKINEPLNQILSGPPGTGKTYATTELAVQIAVPEWYAYLEIENENDRHETIKAKYDELIQKKQIAFTTFHQSFAYEDFIEGLKAYIPDNQDKIAYKVEDGVFKQISLAAERSQGIVQKTDIGLNDAPKIWKISLGERWDLERRQHYFKNQQARIGWSATGDLSEERSEQERDYFEKLKSNALSTLFDFSERMSVGDVVLCLKDQSTVQAIGIINSDYYFDKKASQEDEDFAHVRNVNWLATDIDFNILTLNHNKKLTLKTVYELYRMSWSKIVEELKLQKIEIDGVTNTDLEKNENLNYVLIMDEINRGNISKIFGELITLIEDDKRSGKKDARELMLPYSKDLFSVPSNLYLIGTMNTADKSLTQLDLALRRRFEFKEVLPNPKVLESANQYGIDVVQILSKINERIQCLKGKEFQIGHSYFMPLCKQFDDESEYIGTLQRIFKNKILPLLQEYFFSNLAQIGLILNDNPADEVAKRIIEDIGQKESLFPFAENTLKVNPMNMIKLNVDCFNSLKRFQQIYQ</sequence>
<dbReference type="EMBL" id="JABERH010000029">
    <property type="protein sequence ID" value="NNH39433.1"/>
    <property type="molecule type" value="Genomic_DNA"/>
</dbReference>
<dbReference type="PANTHER" id="PTHR37291:SF1">
    <property type="entry name" value="TYPE IV METHYL-DIRECTED RESTRICTION ENZYME ECOKMCRB SUBUNIT"/>
    <property type="match status" value="1"/>
</dbReference>
<dbReference type="SUPFAM" id="SSF52540">
    <property type="entry name" value="P-loop containing nucleoside triphosphate hydrolases"/>
    <property type="match status" value="1"/>
</dbReference>
<dbReference type="InterPro" id="IPR011704">
    <property type="entry name" value="ATPase_dyneun-rel_AAA"/>
</dbReference>
<organism evidence="2 3">
    <name type="scientific">Acinetobacter terrae</name>
    <dbReference type="NCBI Taxonomy" id="2731247"/>
    <lineage>
        <taxon>Bacteria</taxon>
        <taxon>Pseudomonadati</taxon>
        <taxon>Pseudomonadota</taxon>
        <taxon>Gammaproteobacteria</taxon>
        <taxon>Moraxellales</taxon>
        <taxon>Moraxellaceae</taxon>
        <taxon>Acinetobacter</taxon>
        <taxon>Acinetobacter Taxon 24</taxon>
    </lineage>
</organism>
<dbReference type="GO" id="GO:0005524">
    <property type="term" value="F:ATP binding"/>
    <property type="evidence" value="ECO:0007669"/>
    <property type="project" value="InterPro"/>
</dbReference>
<dbReference type="Pfam" id="PF07728">
    <property type="entry name" value="AAA_5"/>
    <property type="match status" value="1"/>
</dbReference>
<accession>A0A8E4FAW4</accession>
<name>A0A8E4FAW4_9GAMM</name>
<gene>
    <name evidence="2" type="ORF">HLH11_12475</name>
</gene>
<dbReference type="InterPro" id="IPR003593">
    <property type="entry name" value="AAA+_ATPase"/>
</dbReference>
<dbReference type="GO" id="GO:0016887">
    <property type="term" value="F:ATP hydrolysis activity"/>
    <property type="evidence" value="ECO:0007669"/>
    <property type="project" value="InterPro"/>
</dbReference>
<evidence type="ECO:0000259" key="1">
    <source>
        <dbReference type="SMART" id="SM00382"/>
    </source>
</evidence>
<reference evidence="2 3" key="1">
    <citation type="submission" date="2020-04" db="EMBL/GenBank/DDBJ databases">
        <title>Acinetobacter Taxon 24.</title>
        <authorList>
            <person name="Nemec A."/>
            <person name="Radolfova-Krizova L."/>
            <person name="Higgins P.G."/>
            <person name="Spanelova P."/>
        </authorList>
    </citation>
    <scope>NUCLEOTIDE SEQUENCE [LARGE SCALE GENOMIC DNA]</scope>
    <source>
        <strain evidence="2 3">ANC 4280</strain>
    </source>
</reference>
<dbReference type="PANTHER" id="PTHR37291">
    <property type="entry name" value="5-METHYLCYTOSINE-SPECIFIC RESTRICTION ENZYME B"/>
    <property type="match status" value="1"/>
</dbReference>
<feature type="domain" description="AAA+ ATPase" evidence="1">
    <location>
        <begin position="372"/>
        <end position="752"/>
    </location>
</feature>
<evidence type="ECO:0000313" key="2">
    <source>
        <dbReference type="EMBL" id="NNH39433.1"/>
    </source>
</evidence>
<dbReference type="SMART" id="SM00382">
    <property type="entry name" value="AAA"/>
    <property type="match status" value="1"/>
</dbReference>
<dbReference type="RefSeq" id="WP_086199916.1">
    <property type="nucleotide sequence ID" value="NZ_JABERH010000029.1"/>
</dbReference>
<dbReference type="InterPro" id="IPR027417">
    <property type="entry name" value="P-loop_NTPase"/>
</dbReference>
<dbReference type="Proteomes" id="UP000532147">
    <property type="component" value="Unassembled WGS sequence"/>
</dbReference>
<dbReference type="Gene3D" id="3.40.50.300">
    <property type="entry name" value="P-loop containing nucleotide triphosphate hydrolases"/>
    <property type="match status" value="1"/>
</dbReference>
<evidence type="ECO:0000313" key="3">
    <source>
        <dbReference type="Proteomes" id="UP000532147"/>
    </source>
</evidence>
<protein>
    <submittedName>
        <fullName evidence="2">AAA domain-containing protein</fullName>
    </submittedName>
</protein>
<dbReference type="InterPro" id="IPR052934">
    <property type="entry name" value="Methyl-DNA_Rec/Restrict_Enz"/>
</dbReference>